<proteinExistence type="predicted"/>
<reference evidence="2" key="1">
    <citation type="submission" date="2018-11" db="EMBL/GenBank/DDBJ databases">
        <authorList>
            <consortium name="Pathogen Informatics"/>
        </authorList>
    </citation>
    <scope>NUCLEOTIDE SEQUENCE</scope>
</reference>
<organism evidence="2 3">
    <name type="scientific">Protopolystoma xenopodis</name>
    <dbReference type="NCBI Taxonomy" id="117903"/>
    <lineage>
        <taxon>Eukaryota</taxon>
        <taxon>Metazoa</taxon>
        <taxon>Spiralia</taxon>
        <taxon>Lophotrochozoa</taxon>
        <taxon>Platyhelminthes</taxon>
        <taxon>Monogenea</taxon>
        <taxon>Polyopisthocotylea</taxon>
        <taxon>Polystomatidea</taxon>
        <taxon>Polystomatidae</taxon>
        <taxon>Protopolystoma</taxon>
    </lineage>
</organism>
<dbReference type="AlphaFoldDB" id="A0A448XP58"/>
<protein>
    <submittedName>
        <fullName evidence="2">Uncharacterized protein</fullName>
    </submittedName>
</protein>
<feature type="compositionally biased region" description="Polar residues" evidence="1">
    <location>
        <begin position="73"/>
        <end position="88"/>
    </location>
</feature>
<evidence type="ECO:0000313" key="2">
    <source>
        <dbReference type="EMBL" id="VEL41482.1"/>
    </source>
</evidence>
<name>A0A448XP58_9PLAT</name>
<keyword evidence="3" id="KW-1185">Reference proteome</keyword>
<sequence length="243" mass="26573">MYRAEQPRLIGLDYASGRQDHRGLASSGVRPSERYSRASYPSPSSRPHVDPASRGPAVRGSDPRPAHDLRPVAQSSSTNGPPQLSSATVFAAHRPRQPGLEAPGGAFQPSGTDEEYTPTPQRRPPQLVGRPARHTLNSEGHWNQSESLALTNQTWRPFCVVETTTSAELELEVSLVADSYRHAFFRSVNSSYDDVCHVEDVNLDSINRNVITELHQRDPAATSLCASVVDVMLARRVGLSAKD</sequence>
<accession>A0A448XP58</accession>
<feature type="compositionally biased region" description="Basic and acidic residues" evidence="1">
    <location>
        <begin position="61"/>
        <end position="70"/>
    </location>
</feature>
<evidence type="ECO:0000256" key="1">
    <source>
        <dbReference type="SAM" id="MobiDB-lite"/>
    </source>
</evidence>
<dbReference type="Proteomes" id="UP000784294">
    <property type="component" value="Unassembled WGS sequence"/>
</dbReference>
<comment type="caution">
    <text evidence="2">The sequence shown here is derived from an EMBL/GenBank/DDBJ whole genome shotgun (WGS) entry which is preliminary data.</text>
</comment>
<feature type="compositionally biased region" description="Low complexity" evidence="1">
    <location>
        <begin position="37"/>
        <end position="46"/>
    </location>
</feature>
<evidence type="ECO:0000313" key="3">
    <source>
        <dbReference type="Proteomes" id="UP000784294"/>
    </source>
</evidence>
<dbReference type="EMBL" id="CAAALY010269550">
    <property type="protein sequence ID" value="VEL41482.1"/>
    <property type="molecule type" value="Genomic_DNA"/>
</dbReference>
<feature type="region of interest" description="Disordered" evidence="1">
    <location>
        <begin position="1"/>
        <end position="143"/>
    </location>
</feature>
<gene>
    <name evidence="2" type="ORF">PXEA_LOCUS34922</name>
</gene>